<dbReference type="SUPFAM" id="SSF51445">
    <property type="entry name" value="(Trans)glycosidases"/>
    <property type="match status" value="1"/>
</dbReference>
<evidence type="ECO:0000256" key="3">
    <source>
        <dbReference type="ARBA" id="ARBA00012756"/>
    </source>
</evidence>
<feature type="domain" description="Beta galactosidase small chain/" evidence="7">
    <location>
        <begin position="718"/>
        <end position="1022"/>
    </location>
</feature>
<dbReference type="InterPro" id="IPR006103">
    <property type="entry name" value="Glyco_hydro_2_cat"/>
</dbReference>
<dbReference type="InterPro" id="IPR014718">
    <property type="entry name" value="GH-type_carb-bd"/>
</dbReference>
<dbReference type="PRINTS" id="PR00132">
    <property type="entry name" value="GLHYDRLASE2"/>
</dbReference>
<dbReference type="PANTHER" id="PTHR46323:SF2">
    <property type="entry name" value="BETA-GALACTOSIDASE"/>
    <property type="match status" value="1"/>
</dbReference>
<evidence type="ECO:0000313" key="8">
    <source>
        <dbReference type="EMBL" id="MDP9831642.1"/>
    </source>
</evidence>
<dbReference type="SMART" id="SM01038">
    <property type="entry name" value="Bgal_small_N"/>
    <property type="match status" value="1"/>
</dbReference>
<protein>
    <recommendedName>
        <fullName evidence="3">beta-galactosidase</fullName>
        <ecNumber evidence="3">3.2.1.23</ecNumber>
    </recommendedName>
    <alternativeName>
        <fullName evidence="6">Lactase</fullName>
    </alternativeName>
</protein>
<dbReference type="InterPro" id="IPR023230">
    <property type="entry name" value="Glyco_hydro_2_CS"/>
</dbReference>
<dbReference type="SUPFAM" id="SSF74650">
    <property type="entry name" value="Galactose mutarotase-like"/>
    <property type="match status" value="1"/>
</dbReference>
<dbReference type="EC" id="3.2.1.23" evidence="3"/>
<comment type="caution">
    <text evidence="8">The sequence shown here is derived from an EMBL/GenBank/DDBJ whole genome shotgun (WGS) entry which is preliminary data.</text>
</comment>
<dbReference type="InterPro" id="IPR036156">
    <property type="entry name" value="Beta-gal/glucu_dom_sf"/>
</dbReference>
<keyword evidence="5 8" id="KW-0326">Glycosidase</keyword>
<dbReference type="SUPFAM" id="SSF49303">
    <property type="entry name" value="beta-Galactosidase/glucuronidase domain"/>
    <property type="match status" value="1"/>
</dbReference>
<dbReference type="Pfam" id="PF02929">
    <property type="entry name" value="Bgal_small_N"/>
    <property type="match status" value="1"/>
</dbReference>
<evidence type="ECO:0000256" key="2">
    <source>
        <dbReference type="ARBA" id="ARBA00007401"/>
    </source>
</evidence>
<keyword evidence="4 8" id="KW-0378">Hydrolase</keyword>
<dbReference type="InterPro" id="IPR008979">
    <property type="entry name" value="Galactose-bd-like_sf"/>
</dbReference>
<sequence length="1028" mass="113797">MYLTEVAPSTGAIMKPRPYVSSSSVPTLSLNGRWDFRLHATADAPATGPDTTWETIFVPSHWVLTSPEDEQPRSASYHPRHSFERGAPIYTNVAFPFPITAPDVPELNPTGEYQRAFTLSAEQAAAPWPVLRFDGVESIARVKVNGAEVGVVRGSRNRNEFDLRGMLRQGENTIRVLVSQWSAMTYVEDQDQWWLPGIFRDVTLLFEPAGRISDLRVVADFDPASGLGTLAVLAASPVTVDIAELGVTAEVPAGQWTRLEVGEVEPWSAEVPRLYDVRAWTGEEKRALRVGFRRVEVVKGADPAFLINGRRVKLRGVNRHETNPDLGRVFDEDFLRADLTLMKRANINAIRTSHYPPHPRFFDLTDELGFWVIDEADLETHGFEEQGWRANPSDDPTWRAVYEDRAERMVVRDFNHPSIIMWSLGNESGFGANLAAMADVCRRLDPSRPIHDASDYDCTYADVYSRMYCPKEEVEAICSASGPIHCGSVTGHAQARSLPFMLCEYAHAMGNSPGGLTYYEELLGRYPKFFGMFVWEWRDHGLRRWDEAGCEFFAYGGDFGEAVHDSNFVIDGLVRSDSSPSPGLSEVAAAYSPIKMHITRTACGISVEVHNRFDFLRSSATISTLDVDGATQPFEHDVEPGGRRLFEIPLDGALTARTIEIRTRFAQAPAWGDVVISRTQSRLPEPMARCGGEGLVEPMALSEDAAPGEAQVPSGLVVVREGQVAALFGLDVEQVRPAFWRAPTDNDRLTTFGSYALADPADTGGIGTAKAPSSMAMWEKAGLNRMALAQVTVCEAGSSACGSLTRRELWRPDVEDASDYVYVDWRWSWGEVPHAADQSEGGAATKTGAGSLVRLRFALQPSATWWRTWPRSGMCLQLPAARRVCWDGLGPGEAYADSLQAAYRGQFEADADEVSFMYSHPQESGTRPGLRQLIVDFDSGSRLGVRTSANRTLPAYSEHLPSFSVHKWDEFELTAAAHPHELPTSRGTFLYLDGGQHGLGSRSCGPDTRPEYAWGPRAFYMEVEFFQP</sequence>
<reference evidence="8 9" key="1">
    <citation type="submission" date="2023-07" db="EMBL/GenBank/DDBJ databases">
        <title>Sequencing the genomes of 1000 actinobacteria strains.</title>
        <authorList>
            <person name="Klenk H.-P."/>
        </authorList>
    </citation>
    <scope>NUCLEOTIDE SEQUENCE [LARGE SCALE GENOMIC DNA]</scope>
    <source>
        <strain evidence="8 9">DSM 19515</strain>
    </source>
</reference>
<dbReference type="PANTHER" id="PTHR46323">
    <property type="entry name" value="BETA-GALACTOSIDASE"/>
    <property type="match status" value="1"/>
</dbReference>
<proteinExistence type="inferred from homology"/>
<accession>A0ABT9PG14</accession>
<dbReference type="InterPro" id="IPR017853">
    <property type="entry name" value="GH"/>
</dbReference>
<dbReference type="Proteomes" id="UP001230145">
    <property type="component" value="Unassembled WGS sequence"/>
</dbReference>
<dbReference type="InterPro" id="IPR006104">
    <property type="entry name" value="Glyco_hydro_2_N"/>
</dbReference>
<dbReference type="GO" id="GO:0004565">
    <property type="term" value="F:beta-galactosidase activity"/>
    <property type="evidence" value="ECO:0007669"/>
    <property type="project" value="UniProtKB-EC"/>
</dbReference>
<evidence type="ECO:0000256" key="5">
    <source>
        <dbReference type="ARBA" id="ARBA00023295"/>
    </source>
</evidence>
<dbReference type="RefSeq" id="WP_307634327.1">
    <property type="nucleotide sequence ID" value="NZ_JAUSQL010000001.1"/>
</dbReference>
<dbReference type="InterPro" id="IPR013783">
    <property type="entry name" value="Ig-like_fold"/>
</dbReference>
<dbReference type="PROSITE" id="PS00719">
    <property type="entry name" value="GLYCOSYL_HYDROL_F2_1"/>
    <property type="match status" value="1"/>
</dbReference>
<evidence type="ECO:0000313" key="9">
    <source>
        <dbReference type="Proteomes" id="UP001230145"/>
    </source>
</evidence>
<dbReference type="Pfam" id="PF02837">
    <property type="entry name" value="Glyco_hydro_2_N"/>
    <property type="match status" value="1"/>
</dbReference>
<evidence type="ECO:0000256" key="4">
    <source>
        <dbReference type="ARBA" id="ARBA00022801"/>
    </source>
</evidence>
<dbReference type="Gene3D" id="2.60.120.260">
    <property type="entry name" value="Galactose-binding domain-like"/>
    <property type="match status" value="1"/>
</dbReference>
<gene>
    <name evidence="8" type="ORF">J2S45_000321</name>
</gene>
<dbReference type="SUPFAM" id="SSF49785">
    <property type="entry name" value="Galactose-binding domain-like"/>
    <property type="match status" value="1"/>
</dbReference>
<comment type="similarity">
    <text evidence="2">Belongs to the glycosyl hydrolase 2 family.</text>
</comment>
<organism evidence="8 9">
    <name type="scientific">Trueperella abortisuis</name>
    <dbReference type="NCBI Taxonomy" id="445930"/>
    <lineage>
        <taxon>Bacteria</taxon>
        <taxon>Bacillati</taxon>
        <taxon>Actinomycetota</taxon>
        <taxon>Actinomycetes</taxon>
        <taxon>Actinomycetales</taxon>
        <taxon>Actinomycetaceae</taxon>
        <taxon>Trueperella</taxon>
    </lineage>
</organism>
<dbReference type="InterPro" id="IPR011013">
    <property type="entry name" value="Gal_mutarotase_sf_dom"/>
</dbReference>
<name>A0ABT9PG14_9ACTO</name>
<evidence type="ECO:0000259" key="7">
    <source>
        <dbReference type="SMART" id="SM01038"/>
    </source>
</evidence>
<dbReference type="InterPro" id="IPR004199">
    <property type="entry name" value="B-gal_small/dom_5"/>
</dbReference>
<evidence type="ECO:0000256" key="6">
    <source>
        <dbReference type="ARBA" id="ARBA00032230"/>
    </source>
</evidence>
<dbReference type="EMBL" id="JAUSQL010000001">
    <property type="protein sequence ID" value="MDP9831642.1"/>
    <property type="molecule type" value="Genomic_DNA"/>
</dbReference>
<dbReference type="InterPro" id="IPR006101">
    <property type="entry name" value="Glyco_hydro_2"/>
</dbReference>
<dbReference type="Gene3D" id="2.60.40.10">
    <property type="entry name" value="Immunoglobulins"/>
    <property type="match status" value="1"/>
</dbReference>
<keyword evidence="9" id="KW-1185">Reference proteome</keyword>
<dbReference type="InterPro" id="IPR050347">
    <property type="entry name" value="Bact_Beta-galactosidase"/>
</dbReference>
<dbReference type="Gene3D" id="3.20.20.80">
    <property type="entry name" value="Glycosidases"/>
    <property type="match status" value="1"/>
</dbReference>
<dbReference type="Gene3D" id="2.70.98.10">
    <property type="match status" value="1"/>
</dbReference>
<evidence type="ECO:0000256" key="1">
    <source>
        <dbReference type="ARBA" id="ARBA00001412"/>
    </source>
</evidence>
<dbReference type="Pfam" id="PF02836">
    <property type="entry name" value="Glyco_hydro_2_C"/>
    <property type="match status" value="1"/>
</dbReference>
<comment type="catalytic activity">
    <reaction evidence="1">
        <text>Hydrolysis of terminal non-reducing beta-D-galactose residues in beta-D-galactosides.</text>
        <dbReference type="EC" id="3.2.1.23"/>
    </reaction>
</comment>